<evidence type="ECO:0000313" key="1">
    <source>
        <dbReference type="EMBL" id="MDQ0893873.1"/>
    </source>
</evidence>
<name>A0ABU0R730_9MICO</name>
<protein>
    <submittedName>
        <fullName evidence="1">Uncharacterized protein</fullName>
    </submittedName>
</protein>
<reference evidence="1 2" key="1">
    <citation type="submission" date="2023-07" db="EMBL/GenBank/DDBJ databases">
        <title>Comparative genomics of wheat-associated soil bacteria to identify genetic determinants of phenazine resistance.</title>
        <authorList>
            <person name="Mouncey N."/>
        </authorList>
    </citation>
    <scope>NUCLEOTIDE SEQUENCE [LARGE SCALE GENOMIC DNA]</scope>
    <source>
        <strain evidence="1 2">V3I3</strain>
    </source>
</reference>
<keyword evidence="2" id="KW-1185">Reference proteome</keyword>
<dbReference type="EMBL" id="JAUSYY010000001">
    <property type="protein sequence ID" value="MDQ0893873.1"/>
    <property type="molecule type" value="Genomic_DNA"/>
</dbReference>
<gene>
    <name evidence="1" type="ORF">QFZ26_001428</name>
</gene>
<comment type="caution">
    <text evidence="1">The sequence shown here is derived from an EMBL/GenBank/DDBJ whole genome shotgun (WGS) entry which is preliminary data.</text>
</comment>
<dbReference type="Proteomes" id="UP001239083">
    <property type="component" value="Unassembled WGS sequence"/>
</dbReference>
<sequence length="32" mass="3453">MTPQVRNVQAALDTGDAPSERTAQLRVLDLDA</sequence>
<accession>A0ABU0R730</accession>
<evidence type="ECO:0000313" key="2">
    <source>
        <dbReference type="Proteomes" id="UP001239083"/>
    </source>
</evidence>
<organism evidence="1 2">
    <name type="scientific">Agromyces ramosus</name>
    <dbReference type="NCBI Taxonomy" id="33879"/>
    <lineage>
        <taxon>Bacteria</taxon>
        <taxon>Bacillati</taxon>
        <taxon>Actinomycetota</taxon>
        <taxon>Actinomycetes</taxon>
        <taxon>Micrococcales</taxon>
        <taxon>Microbacteriaceae</taxon>
        <taxon>Agromyces</taxon>
    </lineage>
</organism>
<proteinExistence type="predicted"/>